<comment type="similarity">
    <text evidence="2">Belongs to the DedA family.</text>
</comment>
<organism evidence="9 10">
    <name type="scientific">Pseudomonas syringae</name>
    <dbReference type="NCBI Taxonomy" id="317"/>
    <lineage>
        <taxon>Bacteria</taxon>
        <taxon>Pseudomonadati</taxon>
        <taxon>Pseudomonadota</taxon>
        <taxon>Gammaproteobacteria</taxon>
        <taxon>Pseudomonadales</taxon>
        <taxon>Pseudomonadaceae</taxon>
        <taxon>Pseudomonas</taxon>
    </lineage>
</organism>
<evidence type="ECO:0000256" key="4">
    <source>
        <dbReference type="ARBA" id="ARBA00022692"/>
    </source>
</evidence>
<dbReference type="Gene3D" id="1.20.144.10">
    <property type="entry name" value="Phosphatidic acid phosphatase type 2/haloperoxidase"/>
    <property type="match status" value="2"/>
</dbReference>
<evidence type="ECO:0000256" key="5">
    <source>
        <dbReference type="ARBA" id="ARBA00022989"/>
    </source>
</evidence>
<feature type="transmembrane region" description="Helical" evidence="7">
    <location>
        <begin position="409"/>
        <end position="429"/>
    </location>
</feature>
<feature type="domain" description="Phosphatidic acid phosphatase type 2/haloperoxidase" evidence="8">
    <location>
        <begin position="283"/>
        <end position="393"/>
    </location>
</feature>
<evidence type="ECO:0000313" key="9">
    <source>
        <dbReference type="EMBL" id="SFO20558.1"/>
    </source>
</evidence>
<accession>A0AB38BVH2</accession>
<protein>
    <submittedName>
        <fullName evidence="9">Undecaprenyl-diphosphatase</fullName>
    </submittedName>
</protein>
<keyword evidence="4 7" id="KW-0812">Transmembrane</keyword>
<evidence type="ECO:0000256" key="1">
    <source>
        <dbReference type="ARBA" id="ARBA00004651"/>
    </source>
</evidence>
<dbReference type="EMBL" id="FOVV01000009">
    <property type="protein sequence ID" value="SFO20558.1"/>
    <property type="molecule type" value="Genomic_DNA"/>
</dbReference>
<dbReference type="GO" id="GO:0005886">
    <property type="term" value="C:plasma membrane"/>
    <property type="evidence" value="ECO:0007669"/>
    <property type="project" value="UniProtKB-SubCell"/>
</dbReference>
<feature type="transmembrane region" description="Helical" evidence="7">
    <location>
        <begin position="177"/>
        <end position="197"/>
    </location>
</feature>
<evidence type="ECO:0000256" key="6">
    <source>
        <dbReference type="ARBA" id="ARBA00023136"/>
    </source>
</evidence>
<sequence length="438" mass="47089">MGDLLNGMTGWLTANPSWVAVAIFLVAFIECVAIVGIVVPGTVIMFAIAALAGSGILPLSEVLLLGFLGGLLGDAVSYFVGRRFHQNIRQLPGLRTHPEWMEGAEKYFHRYGIASLLVGRFIGPLRPMLPMIAGMCDMPLPRFVAVSVLAAAGWSIAYLMPGWAAGAAIRLPLPEGFWPEAAVVGGGLAVLFGLSIQSSIRQKRYATRLISALSLMLVAALFFGFPLLADFDNGLMTLIQEHRSEATQHIVVFVTSIGDFRAQLLAASLLIIVLAVARQWRHAAFALTATLGTAIANGILKTFFARARPEVLLEPLTTYSMPSGHSSAAFALFMTLGVLAGRGQPVRLRLTWMLVAGIPALAIALSRVYLGVHWPTDILAGMLLAFCVCAASLAFIQRKAPLPAMSVRVWWLVVPAMTALLGIFAVRALSHGVLRYQY</sequence>
<evidence type="ECO:0000256" key="2">
    <source>
        <dbReference type="ARBA" id="ARBA00010792"/>
    </source>
</evidence>
<feature type="transmembrane region" description="Helical" evidence="7">
    <location>
        <begin position="324"/>
        <end position="340"/>
    </location>
</feature>
<dbReference type="InterPro" id="IPR000326">
    <property type="entry name" value="PAP2/HPO"/>
</dbReference>
<dbReference type="PANTHER" id="PTHR30353:SF15">
    <property type="entry name" value="INNER MEMBRANE PROTEIN YABI"/>
    <property type="match status" value="1"/>
</dbReference>
<dbReference type="SUPFAM" id="SSF48317">
    <property type="entry name" value="Acid phosphatase/Vanadium-dependent haloperoxidase"/>
    <property type="match status" value="1"/>
</dbReference>
<evidence type="ECO:0000256" key="3">
    <source>
        <dbReference type="ARBA" id="ARBA00022475"/>
    </source>
</evidence>
<feature type="transmembrane region" description="Helical" evidence="7">
    <location>
        <begin position="209"/>
        <end position="229"/>
    </location>
</feature>
<feature type="transmembrane region" description="Helical" evidence="7">
    <location>
        <begin position="143"/>
        <end position="165"/>
    </location>
</feature>
<dbReference type="SMART" id="SM00014">
    <property type="entry name" value="acidPPc"/>
    <property type="match status" value="1"/>
</dbReference>
<reference evidence="9 10" key="1">
    <citation type="submission" date="2016-10" db="EMBL/GenBank/DDBJ databases">
        <authorList>
            <person name="Varghese N."/>
            <person name="Submissions S."/>
        </authorList>
    </citation>
    <scope>NUCLEOTIDE SEQUENCE [LARGE SCALE GENOMIC DNA]</scope>
    <source>
        <strain evidence="9 10">BS0292</strain>
    </source>
</reference>
<dbReference type="Pfam" id="PF01569">
    <property type="entry name" value="PAP2"/>
    <property type="match status" value="1"/>
</dbReference>
<dbReference type="CDD" id="cd03392">
    <property type="entry name" value="PAP2_like_2"/>
    <property type="match status" value="1"/>
</dbReference>
<keyword evidence="3" id="KW-1003">Cell membrane</keyword>
<keyword evidence="5 7" id="KW-1133">Transmembrane helix</keyword>
<dbReference type="InterPro" id="IPR032818">
    <property type="entry name" value="DedA-like"/>
</dbReference>
<dbReference type="PANTHER" id="PTHR30353">
    <property type="entry name" value="INNER MEMBRANE PROTEIN DEDA-RELATED"/>
    <property type="match status" value="1"/>
</dbReference>
<dbReference type="AlphaFoldDB" id="A0AB38BVH2"/>
<feature type="transmembrane region" description="Helical" evidence="7">
    <location>
        <begin position="20"/>
        <end position="50"/>
    </location>
</feature>
<feature type="transmembrane region" description="Helical" evidence="7">
    <location>
        <begin position="62"/>
        <end position="81"/>
    </location>
</feature>
<dbReference type="Pfam" id="PF09335">
    <property type="entry name" value="VTT_dom"/>
    <property type="match status" value="1"/>
</dbReference>
<feature type="transmembrane region" description="Helical" evidence="7">
    <location>
        <begin position="352"/>
        <end position="372"/>
    </location>
</feature>
<feature type="transmembrane region" description="Helical" evidence="7">
    <location>
        <begin position="249"/>
        <end position="276"/>
    </location>
</feature>
<evidence type="ECO:0000256" key="7">
    <source>
        <dbReference type="SAM" id="Phobius"/>
    </source>
</evidence>
<name>A0AB38BVH2_PSESX</name>
<comment type="subcellular location">
    <subcellularLocation>
        <location evidence="1">Cell membrane</location>
        <topology evidence="1">Multi-pass membrane protein</topology>
    </subcellularLocation>
</comment>
<dbReference type="InterPro" id="IPR032816">
    <property type="entry name" value="VTT_dom"/>
</dbReference>
<evidence type="ECO:0000313" key="10">
    <source>
        <dbReference type="Proteomes" id="UP000183083"/>
    </source>
</evidence>
<feature type="transmembrane region" description="Helical" evidence="7">
    <location>
        <begin position="378"/>
        <end position="397"/>
    </location>
</feature>
<dbReference type="Proteomes" id="UP000183083">
    <property type="component" value="Unassembled WGS sequence"/>
</dbReference>
<dbReference type="RefSeq" id="WP_004416017.1">
    <property type="nucleotide sequence ID" value="NZ_CP074410.1"/>
</dbReference>
<proteinExistence type="inferred from homology"/>
<comment type="caution">
    <text evidence="9">The sequence shown here is derived from an EMBL/GenBank/DDBJ whole genome shotgun (WGS) entry which is preliminary data.</text>
</comment>
<feature type="transmembrane region" description="Helical" evidence="7">
    <location>
        <begin position="283"/>
        <end position="304"/>
    </location>
</feature>
<keyword evidence="6 7" id="KW-0472">Membrane</keyword>
<gene>
    <name evidence="9" type="ORF">SAMN05444065_109192</name>
</gene>
<evidence type="ECO:0000259" key="8">
    <source>
        <dbReference type="SMART" id="SM00014"/>
    </source>
</evidence>
<dbReference type="InterPro" id="IPR036938">
    <property type="entry name" value="PAP2/HPO_sf"/>
</dbReference>